<dbReference type="GO" id="GO:1903806">
    <property type="term" value="P:L-isoleucine import across plasma membrane"/>
    <property type="evidence" value="ECO:0007669"/>
    <property type="project" value="TreeGrafter"/>
</dbReference>
<dbReference type="GO" id="GO:0015192">
    <property type="term" value="F:L-phenylalanine transmembrane transporter activity"/>
    <property type="evidence" value="ECO:0007669"/>
    <property type="project" value="TreeGrafter"/>
</dbReference>
<feature type="domain" description="ABC transporter" evidence="4">
    <location>
        <begin position="23"/>
        <end position="58"/>
    </location>
</feature>
<dbReference type="GO" id="GO:0005524">
    <property type="term" value="F:ATP binding"/>
    <property type="evidence" value="ECO:0007669"/>
    <property type="project" value="UniProtKB-KW"/>
</dbReference>
<sequence>MPSEALLSLAGVTRRFGGLLAVDDVSFTLTGGELIGLIGPNGAGKTTLFNLITGFTPPPVAAKSAGTGVTSPARRCTSSLAWALRAPSRICGSSPT</sequence>
<dbReference type="GO" id="GO:0042941">
    <property type="term" value="P:D-alanine transmembrane transport"/>
    <property type="evidence" value="ECO:0007669"/>
    <property type="project" value="TreeGrafter"/>
</dbReference>
<gene>
    <name evidence="5" type="ORF">ABK905_10025</name>
</gene>
<evidence type="ECO:0000259" key="4">
    <source>
        <dbReference type="Pfam" id="PF00005"/>
    </source>
</evidence>
<evidence type="ECO:0000313" key="5">
    <source>
        <dbReference type="EMBL" id="XBS71246.1"/>
    </source>
</evidence>
<protein>
    <submittedName>
        <fullName evidence="5">ATP-binding cassette domain-containing protein</fullName>
    </submittedName>
</protein>
<reference evidence="5" key="1">
    <citation type="submission" date="2024-06" db="EMBL/GenBank/DDBJ databases">
        <authorList>
            <person name="Coelho C."/>
            <person name="Bento M."/>
            <person name="Garcia E."/>
            <person name="Camelo A."/>
            <person name="Brandao I."/>
            <person name="Espirito Santo C."/>
            <person name="Trovao J."/>
            <person name="Verissimo A."/>
            <person name="Costa J."/>
            <person name="Tiago I."/>
        </authorList>
    </citation>
    <scope>NUCLEOTIDE SEQUENCE</scope>
    <source>
        <strain evidence="5">KWT182</strain>
    </source>
</reference>
<keyword evidence="2" id="KW-0547">Nucleotide-binding</keyword>
<dbReference type="GO" id="GO:0016887">
    <property type="term" value="F:ATP hydrolysis activity"/>
    <property type="evidence" value="ECO:0007669"/>
    <property type="project" value="InterPro"/>
</dbReference>
<dbReference type="AlphaFoldDB" id="A0AAU7QEF5"/>
<dbReference type="InterPro" id="IPR027417">
    <property type="entry name" value="P-loop_NTPase"/>
</dbReference>
<proteinExistence type="predicted"/>
<dbReference type="Gene3D" id="3.40.50.300">
    <property type="entry name" value="P-loop containing nucleotide triphosphate hydrolases"/>
    <property type="match status" value="1"/>
</dbReference>
<dbReference type="Pfam" id="PF00005">
    <property type="entry name" value="ABC_tran"/>
    <property type="match status" value="1"/>
</dbReference>
<dbReference type="GO" id="GO:0005886">
    <property type="term" value="C:plasma membrane"/>
    <property type="evidence" value="ECO:0007669"/>
    <property type="project" value="TreeGrafter"/>
</dbReference>
<dbReference type="GO" id="GO:0015188">
    <property type="term" value="F:L-isoleucine transmembrane transporter activity"/>
    <property type="evidence" value="ECO:0007669"/>
    <property type="project" value="TreeGrafter"/>
</dbReference>
<organism evidence="5">
    <name type="scientific">Acerihabitans sp. KWT182</name>
    <dbReference type="NCBI Taxonomy" id="3157919"/>
    <lineage>
        <taxon>Bacteria</taxon>
        <taxon>Pseudomonadati</taxon>
        <taxon>Pseudomonadota</taxon>
        <taxon>Gammaproteobacteria</taxon>
        <taxon>Enterobacterales</taxon>
        <taxon>Pectobacteriaceae</taxon>
        <taxon>Acerihabitans</taxon>
    </lineage>
</organism>
<dbReference type="PANTHER" id="PTHR45772">
    <property type="entry name" value="CONSERVED COMPONENT OF ABC TRANSPORTER FOR NATURAL AMINO ACIDS-RELATED"/>
    <property type="match status" value="1"/>
</dbReference>
<dbReference type="GO" id="GO:0015808">
    <property type="term" value="P:L-alanine transport"/>
    <property type="evidence" value="ECO:0007669"/>
    <property type="project" value="TreeGrafter"/>
</dbReference>
<evidence type="ECO:0000256" key="1">
    <source>
        <dbReference type="ARBA" id="ARBA00022448"/>
    </source>
</evidence>
<evidence type="ECO:0000256" key="2">
    <source>
        <dbReference type="ARBA" id="ARBA00022741"/>
    </source>
</evidence>
<dbReference type="SUPFAM" id="SSF52540">
    <property type="entry name" value="P-loop containing nucleoside triphosphate hydrolases"/>
    <property type="match status" value="1"/>
</dbReference>
<dbReference type="GO" id="GO:0005304">
    <property type="term" value="F:L-valine transmembrane transporter activity"/>
    <property type="evidence" value="ECO:0007669"/>
    <property type="project" value="TreeGrafter"/>
</dbReference>
<dbReference type="EMBL" id="CP157947">
    <property type="protein sequence ID" value="XBS71246.1"/>
    <property type="molecule type" value="Genomic_DNA"/>
</dbReference>
<keyword evidence="3 5" id="KW-0067">ATP-binding</keyword>
<dbReference type="InterPro" id="IPR051120">
    <property type="entry name" value="ABC_AA/LPS_Transport"/>
</dbReference>
<evidence type="ECO:0000256" key="3">
    <source>
        <dbReference type="ARBA" id="ARBA00022840"/>
    </source>
</evidence>
<dbReference type="GO" id="GO:1903805">
    <property type="term" value="P:L-valine import across plasma membrane"/>
    <property type="evidence" value="ECO:0007669"/>
    <property type="project" value="TreeGrafter"/>
</dbReference>
<name>A0AAU7QEF5_9GAMM</name>
<accession>A0AAU7QEF5</accession>
<dbReference type="InterPro" id="IPR003439">
    <property type="entry name" value="ABC_transporter-like_ATP-bd"/>
</dbReference>
<dbReference type="PANTHER" id="PTHR45772:SF7">
    <property type="entry name" value="AMINO ACID ABC TRANSPORTER ATP-BINDING PROTEIN"/>
    <property type="match status" value="1"/>
</dbReference>
<keyword evidence="1" id="KW-0813">Transport</keyword>